<evidence type="ECO:0000256" key="2">
    <source>
        <dbReference type="ARBA" id="ARBA00010617"/>
    </source>
</evidence>
<proteinExistence type="inferred from homology"/>
<dbReference type="PANTHER" id="PTHR24305">
    <property type="entry name" value="CYTOCHROME P450"/>
    <property type="match status" value="1"/>
</dbReference>
<evidence type="ECO:0000256" key="6">
    <source>
        <dbReference type="ARBA" id="ARBA00023004"/>
    </source>
</evidence>
<keyword evidence="6" id="KW-0408">Iron</keyword>
<keyword evidence="5" id="KW-0560">Oxidoreductase</keyword>
<sequence>MLSYNTGSAARSIYASPHANVRKSDFHLTVDASVSTPSLFSIVDREKYAFRRRVVSQAFTEKAMNDASEFYLKYSKVLFQVLHEKVGTGWAKVDIENYGSWWTADTMGDLTLGRSFNCLTEPTFRRAIPMMRNGLRYIYWFQAGHLPFRDLIDYVLAHPILSRYGGQSAVDNRNYFDFCETAIQERIKEEQDAFVTGAGGGTRRKDYIHYLLAAVDPATGKKLNSSELKSDASLLLAAGSDAMSNAIAGIMFYLARHDFARDRAAAEVRHQFASADDIIQGPGLAACTYVEACVLESMRMAPPVATSPLERVTLGNGIEVDGHWFPAGITLGVCFYALNFNETIHKEPYRFWPERWLSSEDGATNAFTAEDVQQSKSNFFPFSAGHRYYPARNLASRNLKVVIANMLWHFDFRPARNLRADESSGEEGQTGLFCIEDALISIVHGPVLEFKARLGDNASSS</sequence>
<name>A0A420S9Q4_GIBIN</name>
<dbReference type="GO" id="GO:0016705">
    <property type="term" value="F:oxidoreductase activity, acting on paired donors, with incorporation or reduction of molecular oxygen"/>
    <property type="evidence" value="ECO:0007669"/>
    <property type="project" value="InterPro"/>
</dbReference>
<dbReference type="GO" id="GO:0004497">
    <property type="term" value="F:monooxygenase activity"/>
    <property type="evidence" value="ECO:0007669"/>
    <property type="project" value="UniProtKB-KW"/>
</dbReference>
<dbReference type="InterPro" id="IPR001128">
    <property type="entry name" value="Cyt_P450"/>
</dbReference>
<dbReference type="PANTHER" id="PTHR24305:SF237">
    <property type="entry name" value="CYTOCHROME P450 MONOOXYGENASE ATNE-RELATED"/>
    <property type="match status" value="1"/>
</dbReference>
<dbReference type="InterPro" id="IPR050121">
    <property type="entry name" value="Cytochrome_P450_monoxygenase"/>
</dbReference>
<evidence type="ECO:0000313" key="9">
    <source>
        <dbReference type="Proteomes" id="UP000283569"/>
    </source>
</evidence>
<gene>
    <name evidence="8" type="ORF">BFJ72_g13888</name>
</gene>
<reference evidence="8 9" key="1">
    <citation type="journal article" date="2018" name="Sci. Rep.">
        <title>Characterisation of pathogen-specific regions and novel effector candidates in Fusarium oxysporum f. sp. cepae.</title>
        <authorList>
            <person name="Armitage A.D."/>
            <person name="Taylor A."/>
            <person name="Sobczyk M.K."/>
            <person name="Baxter L."/>
            <person name="Greenfield B.P."/>
            <person name="Bates H.J."/>
            <person name="Wilson F."/>
            <person name="Jackson A.C."/>
            <person name="Ott S."/>
            <person name="Harrison R.J."/>
            <person name="Clarkson J.P."/>
        </authorList>
    </citation>
    <scope>NUCLEOTIDE SEQUENCE [LARGE SCALE GENOMIC DNA]</scope>
    <source>
        <strain evidence="8 9">Fp_A8</strain>
    </source>
</reference>
<dbReference type="EMBL" id="MRDB01000091">
    <property type="protein sequence ID" value="RKL25997.1"/>
    <property type="molecule type" value="Genomic_DNA"/>
</dbReference>
<dbReference type="GO" id="GO:0020037">
    <property type="term" value="F:heme binding"/>
    <property type="evidence" value="ECO:0007669"/>
    <property type="project" value="InterPro"/>
</dbReference>
<dbReference type="Proteomes" id="UP000283569">
    <property type="component" value="Unassembled WGS sequence"/>
</dbReference>
<dbReference type="Pfam" id="PF00067">
    <property type="entry name" value="p450"/>
    <property type="match status" value="1"/>
</dbReference>
<evidence type="ECO:0000256" key="1">
    <source>
        <dbReference type="ARBA" id="ARBA00001971"/>
    </source>
</evidence>
<dbReference type="GO" id="GO:0005506">
    <property type="term" value="F:iron ion binding"/>
    <property type="evidence" value="ECO:0007669"/>
    <property type="project" value="InterPro"/>
</dbReference>
<comment type="similarity">
    <text evidence="2">Belongs to the cytochrome P450 family.</text>
</comment>
<keyword evidence="3" id="KW-0349">Heme</keyword>
<comment type="caution">
    <text evidence="8">The sequence shown here is derived from an EMBL/GenBank/DDBJ whole genome shotgun (WGS) entry which is preliminary data.</text>
</comment>
<evidence type="ECO:0000256" key="7">
    <source>
        <dbReference type="ARBA" id="ARBA00023033"/>
    </source>
</evidence>
<evidence type="ECO:0000256" key="3">
    <source>
        <dbReference type="ARBA" id="ARBA00022617"/>
    </source>
</evidence>
<evidence type="ECO:0000256" key="5">
    <source>
        <dbReference type="ARBA" id="ARBA00023002"/>
    </source>
</evidence>
<comment type="cofactor">
    <cofactor evidence="1">
        <name>heme</name>
        <dbReference type="ChEBI" id="CHEBI:30413"/>
    </cofactor>
</comment>
<protein>
    <recommendedName>
        <fullName evidence="10">Cytochrome P450</fullName>
    </recommendedName>
</protein>
<dbReference type="AlphaFoldDB" id="A0A420S9Q4"/>
<keyword evidence="7" id="KW-0503">Monooxygenase</keyword>
<accession>A0A420S9Q4</accession>
<organism evidence="8 9">
    <name type="scientific">Gibberella intermedia</name>
    <name type="common">Bulb rot disease fungus</name>
    <name type="synonym">Fusarium proliferatum</name>
    <dbReference type="NCBI Taxonomy" id="948311"/>
    <lineage>
        <taxon>Eukaryota</taxon>
        <taxon>Fungi</taxon>
        <taxon>Dikarya</taxon>
        <taxon>Ascomycota</taxon>
        <taxon>Pezizomycotina</taxon>
        <taxon>Sordariomycetes</taxon>
        <taxon>Hypocreomycetidae</taxon>
        <taxon>Hypocreales</taxon>
        <taxon>Nectriaceae</taxon>
        <taxon>Fusarium</taxon>
        <taxon>Fusarium fujikuroi species complex</taxon>
    </lineage>
</organism>
<evidence type="ECO:0000313" key="8">
    <source>
        <dbReference type="EMBL" id="RKL25997.1"/>
    </source>
</evidence>
<dbReference type="SUPFAM" id="SSF48264">
    <property type="entry name" value="Cytochrome P450"/>
    <property type="match status" value="1"/>
</dbReference>
<evidence type="ECO:0008006" key="10">
    <source>
        <dbReference type="Google" id="ProtNLM"/>
    </source>
</evidence>
<evidence type="ECO:0000256" key="4">
    <source>
        <dbReference type="ARBA" id="ARBA00022723"/>
    </source>
</evidence>
<dbReference type="Gene3D" id="1.10.630.10">
    <property type="entry name" value="Cytochrome P450"/>
    <property type="match status" value="1"/>
</dbReference>
<dbReference type="InterPro" id="IPR036396">
    <property type="entry name" value="Cyt_P450_sf"/>
</dbReference>
<keyword evidence="4" id="KW-0479">Metal-binding</keyword>